<dbReference type="AlphaFoldDB" id="A0A6C0CEY1"/>
<protein>
    <submittedName>
        <fullName evidence="1">Uncharacterized protein</fullName>
    </submittedName>
</protein>
<evidence type="ECO:0000313" key="1">
    <source>
        <dbReference type="EMBL" id="QHT02125.1"/>
    </source>
</evidence>
<accession>A0A6C0CEY1</accession>
<name>A0A6C0CEY1_9ZZZZ</name>
<reference evidence="1" key="1">
    <citation type="journal article" date="2020" name="Nature">
        <title>Giant virus diversity and host interactions through global metagenomics.</title>
        <authorList>
            <person name="Schulz F."/>
            <person name="Roux S."/>
            <person name="Paez-Espino D."/>
            <person name="Jungbluth S."/>
            <person name="Walsh D.A."/>
            <person name="Denef V.J."/>
            <person name="McMahon K.D."/>
            <person name="Konstantinidis K.T."/>
            <person name="Eloe-Fadrosh E.A."/>
            <person name="Kyrpides N.C."/>
            <person name="Woyke T."/>
        </authorList>
    </citation>
    <scope>NUCLEOTIDE SEQUENCE</scope>
    <source>
        <strain evidence="1">GVMAG-M-3300020565-3</strain>
    </source>
</reference>
<organism evidence="1">
    <name type="scientific">viral metagenome</name>
    <dbReference type="NCBI Taxonomy" id="1070528"/>
    <lineage>
        <taxon>unclassified sequences</taxon>
        <taxon>metagenomes</taxon>
        <taxon>organismal metagenomes</taxon>
    </lineage>
</organism>
<sequence>MANLINLKDYITDDVNIIEVFFCPAASASNAASADPETPTINVNITKDIEAVVEKKYKKYKEEKYKSYHYKDKVYTYELSNDNQLVSSKIMMKSNYVAGAGAAAVFILSYKIDKFPQYIFPCSNDIDNITTYSIKEFKINNRISLMLRSDYSNSKEVAKSFYIEYRHSPNVEIDKINEYVNNLVATYINC</sequence>
<proteinExistence type="predicted"/>
<dbReference type="EMBL" id="MN739390">
    <property type="protein sequence ID" value="QHT02125.1"/>
    <property type="molecule type" value="Genomic_DNA"/>
</dbReference>